<dbReference type="RefSeq" id="XP_008080272.1">
    <property type="nucleotide sequence ID" value="XM_008082081.1"/>
</dbReference>
<dbReference type="Pfam" id="PF00172">
    <property type="entry name" value="Zn_clus"/>
    <property type="match status" value="1"/>
</dbReference>
<dbReference type="CDD" id="cd00067">
    <property type="entry name" value="GAL4"/>
    <property type="match status" value="1"/>
</dbReference>
<dbReference type="GO" id="GO:0003677">
    <property type="term" value="F:DNA binding"/>
    <property type="evidence" value="ECO:0007669"/>
    <property type="project" value="UniProtKB-KW"/>
</dbReference>
<dbReference type="EMBL" id="KE145359">
    <property type="protein sequence ID" value="EPE32260.1"/>
    <property type="molecule type" value="Genomic_DNA"/>
</dbReference>
<dbReference type="SMART" id="SM00066">
    <property type="entry name" value="GAL4"/>
    <property type="match status" value="1"/>
</dbReference>
<reference evidence="4 5" key="1">
    <citation type="journal article" date="2013" name="BMC Genomics">
        <title>Genomics-driven discovery of the pneumocandin biosynthetic gene cluster in the fungus Glarea lozoyensis.</title>
        <authorList>
            <person name="Chen L."/>
            <person name="Yue Q."/>
            <person name="Zhang X."/>
            <person name="Xiang M."/>
            <person name="Wang C."/>
            <person name="Li S."/>
            <person name="Che Y."/>
            <person name="Ortiz-Lopez F.J."/>
            <person name="Bills G.F."/>
            <person name="Liu X."/>
            <person name="An Z."/>
        </authorList>
    </citation>
    <scope>NUCLEOTIDE SEQUENCE [LARGE SCALE GENOMIC DNA]</scope>
    <source>
        <strain evidence="5">ATCC 20868 / MF5171</strain>
    </source>
</reference>
<evidence type="ECO:0000313" key="4">
    <source>
        <dbReference type="EMBL" id="EPE32260.1"/>
    </source>
</evidence>
<dbReference type="InterPro" id="IPR036864">
    <property type="entry name" value="Zn2-C6_fun-type_DNA-bd_sf"/>
</dbReference>
<dbReference type="eggNOG" id="ENOG502TFNI">
    <property type="taxonomic scope" value="Eukaryota"/>
</dbReference>
<proteinExistence type="predicted"/>
<dbReference type="KEGG" id="glz:GLAREA_07393"/>
<dbReference type="Pfam" id="PF11951">
    <property type="entry name" value="Fungal_trans_2"/>
    <property type="match status" value="1"/>
</dbReference>
<keyword evidence="5" id="KW-1185">Reference proteome</keyword>
<dbReference type="PANTHER" id="PTHR47657:SF14">
    <property type="entry name" value="ZN(2)-C6 FUNGAL-TYPE DOMAIN-CONTAINING PROTEIN"/>
    <property type="match status" value="1"/>
</dbReference>
<evidence type="ECO:0000313" key="5">
    <source>
        <dbReference type="Proteomes" id="UP000016922"/>
    </source>
</evidence>
<feature type="domain" description="Zn(2)-C6 fungal-type" evidence="3">
    <location>
        <begin position="39"/>
        <end position="69"/>
    </location>
</feature>
<evidence type="ECO:0000259" key="3">
    <source>
        <dbReference type="PROSITE" id="PS50048"/>
    </source>
</evidence>
<dbReference type="PROSITE" id="PS50048">
    <property type="entry name" value="ZN2_CY6_FUNGAL_2"/>
    <property type="match status" value="1"/>
</dbReference>
<dbReference type="PROSITE" id="PS00463">
    <property type="entry name" value="ZN2_CY6_FUNGAL_1"/>
    <property type="match status" value="1"/>
</dbReference>
<accession>S3D3B1</accession>
<keyword evidence="4" id="KW-0238">DNA-binding</keyword>
<dbReference type="GeneID" id="19466446"/>
<dbReference type="SUPFAM" id="SSF57701">
    <property type="entry name" value="Zn2/Cys6 DNA-binding domain"/>
    <property type="match status" value="1"/>
</dbReference>
<protein>
    <submittedName>
        <fullName evidence="4">Zn2/Cys6 DNA-binding protein</fullName>
    </submittedName>
</protein>
<dbReference type="GO" id="GO:0008270">
    <property type="term" value="F:zinc ion binding"/>
    <property type="evidence" value="ECO:0007669"/>
    <property type="project" value="InterPro"/>
</dbReference>
<dbReference type="GO" id="GO:0000981">
    <property type="term" value="F:DNA-binding transcription factor activity, RNA polymerase II-specific"/>
    <property type="evidence" value="ECO:0007669"/>
    <property type="project" value="InterPro"/>
</dbReference>
<feature type="region of interest" description="Disordered" evidence="2">
    <location>
        <begin position="1"/>
        <end position="38"/>
    </location>
</feature>
<sequence length="488" mass="55211">MASRATDQQQNQQDRGSNARKNSGAPLRTRKSNGKSRGGCLVCKKRRIKCDELRPTCTRCKSQLHKCVYATSGVPRWKNNVTSFSLSKLAKAEESEKVVEIKGHSSSPDAFESIWDINSSASPPAINIPPQINYMSQEDCGRFDTPDALLLIHFESSTMGSLVGAASLWGEVLQLAFQHDFLFHAILALSARHIRKCPTVESMSSPHDYDQLETHHLQKALSTYHPSLEALNPQNPEAVVSTSFILYFYMCSVMDFDPFAVIPVEDTSFKYLRGICSVITSGPDVRMKITLFRSLVARPVHFPYWMEETYPVMGPASVLVNFLDDIPAYSHLLRIENSREIYRNRMMSLAPYLVACTKPGLVDEAFEELLVGFKRWQANVPIELDLLVQAFDPMALVLLAHFYAAIGTVMCRMTNTWWWWQEKPGFMVNTIARYLGPEWDVCMAWPKKMAMSFKSKSSLHQAPLVSPLRVGMDFHEVGFGRGFETWVE</sequence>
<dbReference type="HOGENOM" id="CLU_034622_0_0_1"/>
<dbReference type="InterPro" id="IPR001138">
    <property type="entry name" value="Zn2Cys6_DnaBD"/>
</dbReference>
<dbReference type="AlphaFoldDB" id="S3D3B1"/>
<gene>
    <name evidence="4" type="ORF">GLAREA_07393</name>
</gene>
<keyword evidence="1" id="KW-0539">Nucleus</keyword>
<dbReference type="PANTHER" id="PTHR47657">
    <property type="entry name" value="STEROL REGULATORY ELEMENT-BINDING PROTEIN ECM22"/>
    <property type="match status" value="1"/>
</dbReference>
<dbReference type="InterPro" id="IPR021858">
    <property type="entry name" value="Fun_TF"/>
</dbReference>
<name>S3D3B1_GLAL2</name>
<dbReference type="OMA" id="EWPRSIC"/>
<evidence type="ECO:0000256" key="2">
    <source>
        <dbReference type="SAM" id="MobiDB-lite"/>
    </source>
</evidence>
<dbReference type="InterPro" id="IPR052400">
    <property type="entry name" value="Zn2-C6_fungal_TF"/>
</dbReference>
<feature type="compositionally biased region" description="Polar residues" evidence="2">
    <location>
        <begin position="1"/>
        <end position="21"/>
    </location>
</feature>
<evidence type="ECO:0000256" key="1">
    <source>
        <dbReference type="ARBA" id="ARBA00023242"/>
    </source>
</evidence>
<dbReference type="Proteomes" id="UP000016922">
    <property type="component" value="Unassembled WGS sequence"/>
</dbReference>
<dbReference type="Gene3D" id="4.10.240.10">
    <property type="entry name" value="Zn(2)-C6 fungal-type DNA-binding domain"/>
    <property type="match status" value="1"/>
</dbReference>
<dbReference type="OrthoDB" id="416217at2759"/>
<organism evidence="4 5">
    <name type="scientific">Glarea lozoyensis (strain ATCC 20868 / MF5171)</name>
    <dbReference type="NCBI Taxonomy" id="1116229"/>
    <lineage>
        <taxon>Eukaryota</taxon>
        <taxon>Fungi</taxon>
        <taxon>Dikarya</taxon>
        <taxon>Ascomycota</taxon>
        <taxon>Pezizomycotina</taxon>
        <taxon>Leotiomycetes</taxon>
        <taxon>Helotiales</taxon>
        <taxon>Helotiaceae</taxon>
        <taxon>Glarea</taxon>
    </lineage>
</organism>